<keyword evidence="13" id="KW-0234">DNA repair</keyword>
<evidence type="ECO:0000256" key="1">
    <source>
        <dbReference type="ARBA" id="ARBA00001947"/>
    </source>
</evidence>
<feature type="compositionally biased region" description="Basic residues" evidence="18">
    <location>
        <begin position="906"/>
        <end position="923"/>
    </location>
</feature>
<evidence type="ECO:0000256" key="6">
    <source>
        <dbReference type="ARBA" id="ARBA00022741"/>
    </source>
</evidence>
<keyword evidence="4" id="KW-0235">DNA replication</keyword>
<dbReference type="FunFam" id="3.40.50.300:FF:000340">
    <property type="entry name" value="Bloom syndrome, RecQ helicase"/>
    <property type="match status" value="1"/>
</dbReference>
<evidence type="ECO:0000256" key="11">
    <source>
        <dbReference type="ARBA" id="ARBA00022840"/>
    </source>
</evidence>
<dbReference type="Pfam" id="PF00270">
    <property type="entry name" value="DEAD"/>
    <property type="match status" value="1"/>
</dbReference>
<evidence type="ECO:0000259" key="21">
    <source>
        <dbReference type="PROSITE" id="PS51194"/>
    </source>
</evidence>
<dbReference type="Pfam" id="PF08072">
    <property type="entry name" value="BDHCT"/>
    <property type="match status" value="1"/>
</dbReference>
<dbReference type="Pfam" id="PF00570">
    <property type="entry name" value="HRDC"/>
    <property type="match status" value="1"/>
</dbReference>
<dbReference type="GO" id="GO:0005634">
    <property type="term" value="C:nucleus"/>
    <property type="evidence" value="ECO:0007669"/>
    <property type="project" value="UniProtKB-SubCell"/>
</dbReference>
<evidence type="ECO:0000256" key="9">
    <source>
        <dbReference type="ARBA" id="ARBA00022806"/>
    </source>
</evidence>
<evidence type="ECO:0000256" key="7">
    <source>
        <dbReference type="ARBA" id="ARBA00022763"/>
    </source>
</evidence>
<dbReference type="InterPro" id="IPR001650">
    <property type="entry name" value="Helicase_C-like"/>
</dbReference>
<dbReference type="GO" id="GO:0005737">
    <property type="term" value="C:cytoplasm"/>
    <property type="evidence" value="ECO:0007669"/>
    <property type="project" value="TreeGrafter"/>
</dbReference>
<evidence type="ECO:0000259" key="20">
    <source>
        <dbReference type="PROSITE" id="PS51192"/>
    </source>
</evidence>
<sequence length="947" mass="106676">IDETETDNFYEEYQDFIPPSPVPEETSPDDALFTVMESICRLVDTIPEHELIALTCGTELLLQRAHRDILNRSSPPSSKSESITDQCYSRLSFNESNIQTVGGDRVDLFYSPKRVDSGKRNAESSVETNTAVPNCFQADIEPVDDFLIDDFDIDDFDETDIPDYFEEPPSVLESRDSSGAKTPLVQEGGPSKPLERKTVTSTVLKPTKTSNPEPVYRNPAHDRFRGFSFPHSPEMMKIFHKKFGLHQFRFNQLEAINAALLGEDTFVLMPTGGGKSLCYQLPACVSAGVTVVISPLRSLIVDQVQKLTTLDICATSLSGDKTDSEAAKIYMHLSRKDPPIKLLYATPEKVCASGRMVSALQNLYERGLLARFVIDEAHCVSQWGHDFRPDYKRLHELRRMFPNVPIMALTATATPRVQKDILNQLAMTRPQVFTMSFNRNNLKYSVLPKKPKKVDEECIQWIKKYYPRDSGIVYCLSRNDCDTLAESLQRAGIAALAYHAGLRDSDREYVQNKWINQDGCQVMCATIAFGMGIDKPDVRYVIHASLPKSVEGYYQESGRAGRDGEISHCVLFYAYSDVIRIKRLIAMDKDGNQQSKATHINNLHSMVHFCENVAECRRIQLLAYFGEHTFNTSFCKEHPEVICDNCKYKSRNVTDDVKKIVRFVQENCEKVGNRYGRSAQQNRLTLNMLVDIFLGSKSARIQSGMFGVGAAYSKHNAERLFKKLVLDSVLMEDLYITNNGQAVAYISAGPKATSVLSGCMQVEFVETESASSIRKHKASVIENVSKREEMVKKCLQELNDLCKKLGKVFSIHYYNIFSTATLKKIAETLSPDPEVLLQIDGVTEDKLEKYGAEFIELLQKYSEWQLPGEESSGWIDTKRGHQNEEDDDDDEGDTTSTYFRSTSGRGAKRKQASYSRKPKRRKGSSGQNSSSKGSVCYSRSIVGLCRL</sequence>
<dbReference type="Gene3D" id="1.10.10.10">
    <property type="entry name" value="Winged helix-like DNA-binding domain superfamily/Winged helix DNA-binding domain"/>
    <property type="match status" value="1"/>
</dbReference>
<proteinExistence type="inferred from homology"/>
<keyword evidence="7" id="KW-0227">DNA damage</keyword>
<evidence type="ECO:0000256" key="8">
    <source>
        <dbReference type="ARBA" id="ARBA00022801"/>
    </source>
</evidence>
<dbReference type="InterPro" id="IPR014001">
    <property type="entry name" value="Helicase_ATP-bd"/>
</dbReference>
<feature type="compositionally biased region" description="Low complexity" evidence="18">
    <location>
        <begin position="924"/>
        <end position="934"/>
    </location>
</feature>
<feature type="domain" description="Helicase ATP-binding" evidence="20">
    <location>
        <begin position="256"/>
        <end position="431"/>
    </location>
</feature>
<dbReference type="InterPro" id="IPR036388">
    <property type="entry name" value="WH-like_DNA-bd_sf"/>
</dbReference>
<dbReference type="PANTHER" id="PTHR13710">
    <property type="entry name" value="DNA HELICASE RECQ FAMILY MEMBER"/>
    <property type="match status" value="1"/>
</dbReference>
<evidence type="ECO:0000256" key="17">
    <source>
        <dbReference type="RuleBase" id="RU364117"/>
    </source>
</evidence>
<evidence type="ECO:0000256" key="2">
    <source>
        <dbReference type="ARBA" id="ARBA00004123"/>
    </source>
</evidence>
<feature type="compositionally biased region" description="Polar residues" evidence="18">
    <location>
        <begin position="894"/>
        <end position="904"/>
    </location>
</feature>
<evidence type="ECO:0000259" key="19">
    <source>
        <dbReference type="PROSITE" id="PS50967"/>
    </source>
</evidence>
<evidence type="ECO:0000256" key="16">
    <source>
        <dbReference type="ARBA" id="ARBA00034617"/>
    </source>
</evidence>
<dbReference type="InterPro" id="IPR011545">
    <property type="entry name" value="DEAD/DEAH_box_helicase_dom"/>
</dbReference>
<dbReference type="GO" id="GO:0000723">
    <property type="term" value="P:telomere maintenance"/>
    <property type="evidence" value="ECO:0007669"/>
    <property type="project" value="TreeGrafter"/>
</dbReference>
<evidence type="ECO:0000256" key="14">
    <source>
        <dbReference type="ARBA" id="ARBA00023235"/>
    </source>
</evidence>
<keyword evidence="8 17" id="KW-0378">Hydrolase</keyword>
<dbReference type="InterPro" id="IPR002464">
    <property type="entry name" value="DNA/RNA_helicase_DEAH_CS"/>
</dbReference>
<dbReference type="FunFam" id="1.10.150.80:FF:000003">
    <property type="entry name" value="Bloom syndrome RecQ-like helicase"/>
    <property type="match status" value="1"/>
</dbReference>
<evidence type="ECO:0000256" key="4">
    <source>
        <dbReference type="ARBA" id="ARBA00022705"/>
    </source>
</evidence>
<keyword evidence="11 17" id="KW-0067">ATP-binding</keyword>
<feature type="domain" description="Helicase C-terminal" evidence="21">
    <location>
        <begin position="457"/>
        <end position="604"/>
    </location>
</feature>
<keyword evidence="6 17" id="KW-0547">Nucleotide-binding</keyword>
<comment type="catalytic activity">
    <reaction evidence="17">
        <text>ATP + H2O = ADP + phosphate + H(+)</text>
        <dbReference type="Rhea" id="RHEA:13065"/>
        <dbReference type="ChEBI" id="CHEBI:15377"/>
        <dbReference type="ChEBI" id="CHEBI:15378"/>
        <dbReference type="ChEBI" id="CHEBI:30616"/>
        <dbReference type="ChEBI" id="CHEBI:43474"/>
        <dbReference type="ChEBI" id="CHEBI:456216"/>
    </reaction>
</comment>
<dbReference type="SMART" id="SM00490">
    <property type="entry name" value="HELICc"/>
    <property type="match status" value="1"/>
</dbReference>
<organism evidence="22 23">
    <name type="scientific">Cyprinus carpio</name>
    <name type="common">Common carp</name>
    <dbReference type="NCBI Taxonomy" id="7962"/>
    <lineage>
        <taxon>Eukaryota</taxon>
        <taxon>Metazoa</taxon>
        <taxon>Chordata</taxon>
        <taxon>Craniata</taxon>
        <taxon>Vertebrata</taxon>
        <taxon>Euteleostomi</taxon>
        <taxon>Actinopterygii</taxon>
        <taxon>Neopterygii</taxon>
        <taxon>Teleostei</taxon>
        <taxon>Ostariophysi</taxon>
        <taxon>Cypriniformes</taxon>
        <taxon>Cyprinidae</taxon>
        <taxon>Cyprininae</taxon>
        <taxon>Cyprinus</taxon>
    </lineage>
</organism>
<evidence type="ECO:0000256" key="13">
    <source>
        <dbReference type="ARBA" id="ARBA00023204"/>
    </source>
</evidence>
<dbReference type="InterPro" id="IPR032284">
    <property type="entry name" value="RecQ_Zn-bd"/>
</dbReference>
<dbReference type="PROSITE" id="PS51194">
    <property type="entry name" value="HELICASE_CTER"/>
    <property type="match status" value="1"/>
</dbReference>
<dbReference type="InterPro" id="IPR002121">
    <property type="entry name" value="HRDC_dom"/>
</dbReference>
<comment type="similarity">
    <text evidence="3 17">Belongs to the helicase family. RecQ subfamily.</text>
</comment>
<dbReference type="Pfam" id="PF09382">
    <property type="entry name" value="RQC"/>
    <property type="match status" value="1"/>
</dbReference>
<keyword evidence="12" id="KW-0238">DNA-binding</keyword>
<dbReference type="AlphaFoldDB" id="A0A8C2A9J1"/>
<dbReference type="InterPro" id="IPR027417">
    <property type="entry name" value="P-loop_NTPase"/>
</dbReference>
<dbReference type="Gene3D" id="3.40.50.300">
    <property type="entry name" value="P-loop containing nucleotide triphosphate hydrolases"/>
    <property type="match status" value="2"/>
</dbReference>
<dbReference type="InterPro" id="IPR036390">
    <property type="entry name" value="WH_DNA-bd_sf"/>
</dbReference>
<comment type="cofactor">
    <cofactor evidence="1">
        <name>Zn(2+)</name>
        <dbReference type="ChEBI" id="CHEBI:29105"/>
    </cofactor>
</comment>
<dbReference type="SUPFAM" id="SSF47819">
    <property type="entry name" value="HRDC-like"/>
    <property type="match status" value="1"/>
</dbReference>
<dbReference type="InterPro" id="IPR018982">
    <property type="entry name" value="RQC_domain"/>
</dbReference>
<dbReference type="GO" id="GO:0046872">
    <property type="term" value="F:metal ion binding"/>
    <property type="evidence" value="ECO:0007669"/>
    <property type="project" value="UniProtKB-KW"/>
</dbReference>
<dbReference type="Pfam" id="PF00271">
    <property type="entry name" value="Helicase_C"/>
    <property type="match status" value="1"/>
</dbReference>
<comment type="subcellular location">
    <subcellularLocation>
        <location evidence="2 17">Nucleus</location>
    </subcellularLocation>
</comment>
<dbReference type="PANTHER" id="PTHR13710:SF153">
    <property type="entry name" value="RECQ-LIKE DNA HELICASE BLM"/>
    <property type="match status" value="1"/>
</dbReference>
<dbReference type="PROSITE" id="PS51192">
    <property type="entry name" value="HELICASE_ATP_BIND_1"/>
    <property type="match status" value="1"/>
</dbReference>
<evidence type="ECO:0000256" key="12">
    <source>
        <dbReference type="ARBA" id="ARBA00023125"/>
    </source>
</evidence>
<keyword evidence="15 17" id="KW-0539">Nucleus</keyword>
<dbReference type="InterPro" id="IPR012532">
    <property type="entry name" value="BDHCT"/>
</dbReference>
<evidence type="ECO:0000256" key="5">
    <source>
        <dbReference type="ARBA" id="ARBA00022723"/>
    </source>
</evidence>
<dbReference type="GO" id="GO:0009378">
    <property type="term" value="F:four-way junction helicase activity"/>
    <property type="evidence" value="ECO:0007669"/>
    <property type="project" value="TreeGrafter"/>
</dbReference>
<accession>A0A8C2A9J1</accession>
<feature type="compositionally biased region" description="Acidic residues" evidence="18">
    <location>
        <begin position="884"/>
        <end position="893"/>
    </location>
</feature>
<dbReference type="Ensembl" id="ENSCCRT00015105236.1">
    <property type="protein sequence ID" value="ENSCCRP00015101933.1"/>
    <property type="gene ID" value="ENSCCRG00015040294.1"/>
</dbReference>
<dbReference type="GO" id="GO:0005694">
    <property type="term" value="C:chromosome"/>
    <property type="evidence" value="ECO:0007669"/>
    <property type="project" value="TreeGrafter"/>
</dbReference>
<dbReference type="EC" id="5.6.2.4" evidence="17"/>
<keyword evidence="14" id="KW-0413">Isomerase</keyword>
<dbReference type="PROSITE" id="PS00690">
    <property type="entry name" value="DEAH_ATP_HELICASE"/>
    <property type="match status" value="1"/>
</dbReference>
<dbReference type="SMART" id="SM00341">
    <property type="entry name" value="HRDC"/>
    <property type="match status" value="1"/>
</dbReference>
<dbReference type="SMART" id="SM00956">
    <property type="entry name" value="RQC"/>
    <property type="match status" value="1"/>
</dbReference>
<dbReference type="Proteomes" id="UP000694700">
    <property type="component" value="Unplaced"/>
</dbReference>
<comment type="catalytic activity">
    <reaction evidence="16 17">
        <text>Couples ATP hydrolysis with the unwinding of duplex DNA by translocating in the 3'-5' direction.</text>
        <dbReference type="EC" id="5.6.2.4"/>
    </reaction>
</comment>
<dbReference type="InterPro" id="IPR004589">
    <property type="entry name" value="DNA_helicase_ATP-dep_RecQ"/>
</dbReference>
<dbReference type="InterPro" id="IPR044876">
    <property type="entry name" value="HRDC_dom_sf"/>
</dbReference>
<evidence type="ECO:0000256" key="10">
    <source>
        <dbReference type="ARBA" id="ARBA00022833"/>
    </source>
</evidence>
<feature type="domain" description="HRDC" evidence="19">
    <location>
        <begin position="788"/>
        <end position="868"/>
    </location>
</feature>
<dbReference type="GO" id="GO:0006260">
    <property type="term" value="P:DNA replication"/>
    <property type="evidence" value="ECO:0007669"/>
    <property type="project" value="UniProtKB-KW"/>
</dbReference>
<evidence type="ECO:0000313" key="22">
    <source>
        <dbReference type="Ensembl" id="ENSCCRP00015101933.1"/>
    </source>
</evidence>
<dbReference type="InterPro" id="IPR010997">
    <property type="entry name" value="HRDC-like_sf"/>
</dbReference>
<protein>
    <recommendedName>
        <fullName evidence="17">ATP-dependent DNA helicase</fullName>
        <ecNumber evidence="17">5.6.2.4</ecNumber>
    </recommendedName>
</protein>
<dbReference type="Gene3D" id="1.10.150.80">
    <property type="entry name" value="HRDC domain"/>
    <property type="match status" value="1"/>
</dbReference>
<dbReference type="GO" id="GO:0000724">
    <property type="term" value="P:double-strand break repair via homologous recombination"/>
    <property type="evidence" value="ECO:0007669"/>
    <property type="project" value="TreeGrafter"/>
</dbReference>
<dbReference type="SUPFAM" id="SSF46785">
    <property type="entry name" value="Winged helix' DNA-binding domain"/>
    <property type="match status" value="1"/>
</dbReference>
<feature type="region of interest" description="Disordered" evidence="18">
    <location>
        <begin position="870"/>
        <end position="935"/>
    </location>
</feature>
<keyword evidence="5" id="KW-0479">Metal-binding</keyword>
<name>A0A8C2A9J1_CYPCA</name>
<feature type="region of interest" description="Disordered" evidence="18">
    <location>
        <begin position="164"/>
        <end position="197"/>
    </location>
</feature>
<dbReference type="FunFam" id="3.40.50.300:FF:000537">
    <property type="entry name" value="Bloom syndrome RecQ-like helicase"/>
    <property type="match status" value="1"/>
</dbReference>
<dbReference type="GO" id="GO:0005524">
    <property type="term" value="F:ATP binding"/>
    <property type="evidence" value="ECO:0007669"/>
    <property type="project" value="UniProtKB-KW"/>
</dbReference>
<evidence type="ECO:0000256" key="3">
    <source>
        <dbReference type="ARBA" id="ARBA00005446"/>
    </source>
</evidence>
<dbReference type="CDD" id="cd18016">
    <property type="entry name" value="DEXHc_RecQ2_BLM"/>
    <property type="match status" value="1"/>
</dbReference>
<keyword evidence="10" id="KW-0862">Zinc</keyword>
<dbReference type="SMART" id="SM00487">
    <property type="entry name" value="DEXDc"/>
    <property type="match status" value="1"/>
</dbReference>
<evidence type="ECO:0000313" key="23">
    <source>
        <dbReference type="Proteomes" id="UP000694700"/>
    </source>
</evidence>
<evidence type="ECO:0000256" key="15">
    <source>
        <dbReference type="ARBA" id="ARBA00023242"/>
    </source>
</evidence>
<dbReference type="NCBIfam" id="TIGR00614">
    <property type="entry name" value="recQ_fam"/>
    <property type="match status" value="1"/>
</dbReference>
<keyword evidence="9 17" id="KW-0347">Helicase</keyword>
<dbReference type="CDD" id="cd18794">
    <property type="entry name" value="SF2_C_RecQ"/>
    <property type="match status" value="1"/>
</dbReference>
<evidence type="ECO:0000256" key="18">
    <source>
        <dbReference type="SAM" id="MobiDB-lite"/>
    </source>
</evidence>
<dbReference type="GO" id="GO:0003677">
    <property type="term" value="F:DNA binding"/>
    <property type="evidence" value="ECO:0007669"/>
    <property type="project" value="UniProtKB-KW"/>
</dbReference>
<dbReference type="PROSITE" id="PS50967">
    <property type="entry name" value="HRDC"/>
    <property type="match status" value="1"/>
</dbReference>
<reference evidence="22" key="1">
    <citation type="submission" date="2025-08" db="UniProtKB">
        <authorList>
            <consortium name="Ensembl"/>
        </authorList>
    </citation>
    <scope>IDENTIFICATION</scope>
</reference>
<dbReference type="GO" id="GO:0016818">
    <property type="term" value="F:hydrolase activity, acting on acid anhydrides, in phosphorus-containing anhydrides"/>
    <property type="evidence" value="ECO:0007669"/>
    <property type="project" value="InterPro"/>
</dbReference>
<dbReference type="Pfam" id="PF16124">
    <property type="entry name" value="RecQ_Zn_bind"/>
    <property type="match status" value="1"/>
</dbReference>
<dbReference type="SUPFAM" id="SSF52540">
    <property type="entry name" value="P-loop containing nucleoside triphosphate hydrolases"/>
    <property type="match status" value="2"/>
</dbReference>
<dbReference type="GO" id="GO:0043138">
    <property type="term" value="F:3'-5' DNA helicase activity"/>
    <property type="evidence" value="ECO:0007669"/>
    <property type="project" value="UniProtKB-EC"/>
</dbReference>